<name>A0A430KZJ8_9HYPO</name>
<dbReference type="Proteomes" id="UP000287124">
    <property type="component" value="Unassembled WGS sequence"/>
</dbReference>
<accession>A0A430KZJ8</accession>
<dbReference type="EMBL" id="MIKF01000687">
    <property type="protein sequence ID" value="RTE68877.1"/>
    <property type="molecule type" value="Genomic_DNA"/>
</dbReference>
<keyword evidence="2" id="KW-1185">Reference proteome</keyword>
<organism evidence="1 2">
    <name type="scientific">Fusarium euwallaceae</name>
    <dbReference type="NCBI Taxonomy" id="1147111"/>
    <lineage>
        <taxon>Eukaryota</taxon>
        <taxon>Fungi</taxon>
        <taxon>Dikarya</taxon>
        <taxon>Ascomycota</taxon>
        <taxon>Pezizomycotina</taxon>
        <taxon>Sordariomycetes</taxon>
        <taxon>Hypocreomycetidae</taxon>
        <taxon>Hypocreales</taxon>
        <taxon>Nectriaceae</taxon>
        <taxon>Fusarium</taxon>
        <taxon>Fusarium solani species complex</taxon>
    </lineage>
</organism>
<comment type="caution">
    <text evidence="1">The sequence shown here is derived from an EMBL/GenBank/DDBJ whole genome shotgun (WGS) entry which is preliminary data.</text>
</comment>
<reference evidence="1 2" key="1">
    <citation type="submission" date="2017-06" db="EMBL/GenBank/DDBJ databases">
        <title>Comparative genomic analysis of Ambrosia Fusariam Clade fungi.</title>
        <authorList>
            <person name="Stajich J.E."/>
            <person name="Carrillo J."/>
            <person name="Kijimoto T."/>
            <person name="Eskalen A."/>
            <person name="O'Donnell K."/>
            <person name="Kasson M."/>
        </authorList>
    </citation>
    <scope>NUCLEOTIDE SEQUENCE [LARGE SCALE GENOMIC DNA]</scope>
    <source>
        <strain evidence="1 2">UCR1854</strain>
    </source>
</reference>
<evidence type="ECO:0000313" key="1">
    <source>
        <dbReference type="EMBL" id="RTE68877.1"/>
    </source>
</evidence>
<gene>
    <name evidence="1" type="ORF">BHE90_016745</name>
</gene>
<evidence type="ECO:0000313" key="2">
    <source>
        <dbReference type="Proteomes" id="UP000287124"/>
    </source>
</evidence>
<dbReference type="AlphaFoldDB" id="A0A430KZJ8"/>
<protein>
    <submittedName>
        <fullName evidence="1">Uncharacterized protein</fullName>
    </submittedName>
</protein>
<proteinExistence type="predicted"/>
<sequence length="195" mass="22119">MIPLFLLGALAGILGTGGGWWWYESRAIPMGTHVFLSKICPLQLRIYDISQRHLTLYQFLGTKPNATEDELVKTYQAHGQKLEIEIGTCLDKVAEDDDQRLRDQMPKACICDAFAKVEKKTNLVADTTVFLLDETAKSQYNMYFMPRVYQMQMVEDSIDDKSDLGKWMKGAEKAGKLQGSVDDVFNKVCKGFMDE</sequence>